<evidence type="ECO:0000256" key="2">
    <source>
        <dbReference type="ARBA" id="ARBA00022723"/>
    </source>
</evidence>
<reference evidence="9 11" key="1">
    <citation type="journal article" date="2019" name="Nat. Microbiol.">
        <title>Expanding anaerobic alkane metabolism in the domain of Archaea.</title>
        <authorList>
            <person name="Wang Y."/>
            <person name="Wegener G."/>
            <person name="Hou J."/>
            <person name="Wang F."/>
            <person name="Xiao X."/>
        </authorList>
    </citation>
    <scope>NUCLEOTIDE SEQUENCE [LARGE SCALE GENOMIC DNA]</scope>
    <source>
        <strain evidence="9">WYZ-LMO11</strain>
    </source>
</reference>
<dbReference type="GO" id="GO:0051537">
    <property type="term" value="F:2 iron, 2 sulfur cluster binding"/>
    <property type="evidence" value="ECO:0007669"/>
    <property type="project" value="UniProtKB-KW"/>
</dbReference>
<keyword evidence="1" id="KW-0001">2Fe-2S</keyword>
<dbReference type="EMBL" id="RXIH01000022">
    <property type="protein sequence ID" value="RZN56544.1"/>
    <property type="molecule type" value="Genomic_DNA"/>
</dbReference>
<dbReference type="AlphaFoldDB" id="A0A520KG15"/>
<accession>A0A520KG15</accession>
<dbReference type="InterPro" id="IPR017941">
    <property type="entry name" value="Rieske_2Fe-2S"/>
</dbReference>
<gene>
    <name evidence="9" type="ORF">DSO09_03925</name>
    <name evidence="8" type="ORF">EF809_02695</name>
</gene>
<keyword evidence="3" id="KW-0408">Iron</keyword>
<keyword evidence="4" id="KW-0411">Iron-sulfur</keyword>
<evidence type="ECO:0000256" key="5">
    <source>
        <dbReference type="ARBA" id="ARBA00023157"/>
    </source>
</evidence>
<dbReference type="InterPro" id="IPR005805">
    <property type="entry name" value="Rieske_Fe-S_prot_C"/>
</dbReference>
<dbReference type="Pfam" id="PF00355">
    <property type="entry name" value="Rieske"/>
    <property type="match status" value="1"/>
</dbReference>
<dbReference type="Proteomes" id="UP000316080">
    <property type="component" value="Unassembled WGS sequence"/>
</dbReference>
<evidence type="ECO:0000313" key="8">
    <source>
        <dbReference type="EMBL" id="RZN56544.1"/>
    </source>
</evidence>
<keyword evidence="2" id="KW-0479">Metal-binding</keyword>
<evidence type="ECO:0000259" key="7">
    <source>
        <dbReference type="PROSITE" id="PS51296"/>
    </source>
</evidence>
<proteinExistence type="predicted"/>
<organism evidence="8 10">
    <name type="scientific">Thermoproteota archaeon</name>
    <dbReference type="NCBI Taxonomy" id="2056631"/>
    <lineage>
        <taxon>Archaea</taxon>
        <taxon>Thermoproteota</taxon>
    </lineage>
</organism>
<evidence type="ECO:0000256" key="6">
    <source>
        <dbReference type="ARBA" id="ARBA00034078"/>
    </source>
</evidence>
<dbReference type="InterPro" id="IPR036922">
    <property type="entry name" value="Rieske_2Fe-2S_sf"/>
</dbReference>
<keyword evidence="5" id="KW-1015">Disulfide bond</keyword>
<dbReference type="PANTHER" id="PTHR21496">
    <property type="entry name" value="FERREDOXIN-RELATED"/>
    <property type="match status" value="1"/>
</dbReference>
<dbReference type="PRINTS" id="PR00162">
    <property type="entry name" value="RIESKE"/>
</dbReference>
<protein>
    <submittedName>
        <fullName evidence="8">Rieske (2Fe-2S) protein</fullName>
    </submittedName>
</protein>
<reference evidence="8 10" key="2">
    <citation type="journal article" date="2019" name="Nat. Microbiol.">
        <title>Wide diversity of methane and short-chain alkane metabolisms in uncultured archaea.</title>
        <authorList>
            <person name="Borrel G."/>
            <person name="Adam P.S."/>
            <person name="McKay L.J."/>
            <person name="Chen L.X."/>
            <person name="Sierra-Garcia I.N."/>
            <person name="Sieber C.M."/>
            <person name="Letourneur Q."/>
            <person name="Ghozlane A."/>
            <person name="Andersen G.L."/>
            <person name="Li W.J."/>
            <person name="Hallam S.J."/>
            <person name="Muyzer G."/>
            <person name="de Oliveira V.M."/>
            <person name="Inskeep W.P."/>
            <person name="Banfield J.F."/>
            <person name="Gribaldo S."/>
        </authorList>
    </citation>
    <scope>NUCLEOTIDE SEQUENCE [LARGE SCALE GENOMIC DNA]</scope>
    <source>
        <strain evidence="8">Verst-YHS</strain>
    </source>
</reference>
<sequence>MIKIPLSEIKDKKKLKLNDNEILILKVDNNFYAIENKCPHAGCRLSYYGKILSERKIMCTCHGAIFSLEDGKVIDGPTNKSLKIYKVKIVNEELLIEI</sequence>
<dbReference type="Proteomes" id="UP000317265">
    <property type="component" value="Unassembled WGS sequence"/>
</dbReference>
<dbReference type="PANTHER" id="PTHR21496:SF0">
    <property type="entry name" value="RIESKE DOMAIN-CONTAINING PROTEIN"/>
    <property type="match status" value="1"/>
</dbReference>
<dbReference type="GO" id="GO:0046872">
    <property type="term" value="F:metal ion binding"/>
    <property type="evidence" value="ECO:0007669"/>
    <property type="project" value="UniProtKB-KW"/>
</dbReference>
<evidence type="ECO:0000256" key="4">
    <source>
        <dbReference type="ARBA" id="ARBA00023014"/>
    </source>
</evidence>
<name>A0A520KG15_9CREN</name>
<dbReference type="EMBL" id="QNVI01000044">
    <property type="protein sequence ID" value="TDA38717.1"/>
    <property type="molecule type" value="Genomic_DNA"/>
</dbReference>
<dbReference type="Gene3D" id="2.102.10.10">
    <property type="entry name" value="Rieske [2Fe-2S] iron-sulphur domain"/>
    <property type="match status" value="1"/>
</dbReference>
<dbReference type="PROSITE" id="PS51296">
    <property type="entry name" value="RIESKE"/>
    <property type="match status" value="1"/>
</dbReference>
<evidence type="ECO:0000313" key="9">
    <source>
        <dbReference type="EMBL" id="TDA38717.1"/>
    </source>
</evidence>
<comment type="caution">
    <text evidence="8">The sequence shown here is derived from an EMBL/GenBank/DDBJ whole genome shotgun (WGS) entry which is preliminary data.</text>
</comment>
<evidence type="ECO:0000256" key="1">
    <source>
        <dbReference type="ARBA" id="ARBA00022714"/>
    </source>
</evidence>
<evidence type="ECO:0000313" key="10">
    <source>
        <dbReference type="Proteomes" id="UP000316080"/>
    </source>
</evidence>
<evidence type="ECO:0000313" key="11">
    <source>
        <dbReference type="Proteomes" id="UP000317265"/>
    </source>
</evidence>
<dbReference type="SUPFAM" id="SSF50022">
    <property type="entry name" value="ISP domain"/>
    <property type="match status" value="1"/>
</dbReference>
<dbReference type="CDD" id="cd03467">
    <property type="entry name" value="Rieske"/>
    <property type="match status" value="1"/>
</dbReference>
<comment type="cofactor">
    <cofactor evidence="6">
        <name>[2Fe-2S] cluster</name>
        <dbReference type="ChEBI" id="CHEBI:190135"/>
    </cofactor>
</comment>
<evidence type="ECO:0000256" key="3">
    <source>
        <dbReference type="ARBA" id="ARBA00023004"/>
    </source>
</evidence>
<feature type="domain" description="Rieske" evidence="7">
    <location>
        <begin position="1"/>
        <end position="96"/>
    </location>
</feature>
<dbReference type="GO" id="GO:0016020">
    <property type="term" value="C:membrane"/>
    <property type="evidence" value="ECO:0007669"/>
    <property type="project" value="InterPro"/>
</dbReference>